<gene>
    <name evidence="10" type="ORF">BN1204_026960</name>
</gene>
<keyword evidence="4" id="KW-0862">Zinc</keyword>
<feature type="compositionally biased region" description="Basic and acidic residues" evidence="7">
    <location>
        <begin position="314"/>
        <end position="327"/>
    </location>
</feature>
<evidence type="ECO:0000256" key="5">
    <source>
        <dbReference type="ARBA" id="ARBA00023239"/>
    </source>
</evidence>
<feature type="region of interest" description="Disordered" evidence="7">
    <location>
        <begin position="725"/>
        <end position="760"/>
    </location>
</feature>
<keyword evidence="8" id="KW-0472">Membrane</keyword>
<dbReference type="SUPFAM" id="SSF51069">
    <property type="entry name" value="Carbonic anhydrase"/>
    <property type="match status" value="1"/>
</dbReference>
<keyword evidence="8" id="KW-1133">Transmembrane helix</keyword>
<name>A0A0F7UE07_NEOCL</name>
<evidence type="ECO:0000256" key="2">
    <source>
        <dbReference type="ARBA" id="ARBA00012925"/>
    </source>
</evidence>
<dbReference type="InterPro" id="IPR041891">
    <property type="entry name" value="Alpha_CA_prokaryot-like"/>
</dbReference>
<dbReference type="InterPro" id="IPR036398">
    <property type="entry name" value="CA_dom_sf"/>
</dbReference>
<keyword evidence="8" id="KW-0812">Transmembrane</keyword>
<feature type="compositionally biased region" description="Polar residues" evidence="7">
    <location>
        <begin position="237"/>
        <end position="248"/>
    </location>
</feature>
<feature type="region of interest" description="Disordered" evidence="7">
    <location>
        <begin position="115"/>
        <end position="134"/>
    </location>
</feature>
<feature type="region of interest" description="Disordered" evidence="7">
    <location>
        <begin position="314"/>
        <end position="403"/>
    </location>
</feature>
<dbReference type="GO" id="GO:0004089">
    <property type="term" value="F:carbonate dehydratase activity"/>
    <property type="evidence" value="ECO:0007669"/>
    <property type="project" value="UniProtKB-EC"/>
</dbReference>
<reference evidence="10" key="1">
    <citation type="journal article" date="2015" name="PLoS ONE">
        <title>Comprehensive Evaluation of Toxoplasma gondii VEG and Neospora caninum LIV Genomes with Tachyzoite Stage Transcriptome and Proteome Defines Novel Transcript Features.</title>
        <authorList>
            <person name="Ramaprasad A."/>
            <person name="Mourier T."/>
            <person name="Naeem R."/>
            <person name="Malas T.B."/>
            <person name="Moussa E."/>
            <person name="Panigrahi A."/>
            <person name="Vermont S.J."/>
            <person name="Otto T.D."/>
            <person name="Wastling J."/>
            <person name="Pain A."/>
        </authorList>
    </citation>
    <scope>NUCLEOTIDE SEQUENCE</scope>
    <source>
        <strain evidence="10">Liverpool</strain>
    </source>
</reference>
<dbReference type="EMBL" id="LN714482">
    <property type="protein sequence ID" value="CEL66890.1"/>
    <property type="molecule type" value="Genomic_DNA"/>
</dbReference>
<evidence type="ECO:0000259" key="9">
    <source>
        <dbReference type="PROSITE" id="PS51144"/>
    </source>
</evidence>
<dbReference type="SMART" id="SM01057">
    <property type="entry name" value="Carb_anhydrase"/>
    <property type="match status" value="1"/>
</dbReference>
<dbReference type="Gene3D" id="3.10.200.10">
    <property type="entry name" value="Alpha carbonic anhydrase"/>
    <property type="match status" value="2"/>
</dbReference>
<keyword evidence="5" id="KW-0456">Lyase</keyword>
<dbReference type="InterPro" id="IPR001148">
    <property type="entry name" value="CA_dom"/>
</dbReference>
<dbReference type="EC" id="4.2.1.1" evidence="2"/>
<dbReference type="PANTHER" id="PTHR18952:SF265">
    <property type="entry name" value="CARBONIC ANHYDRASE"/>
    <property type="match status" value="1"/>
</dbReference>
<proteinExistence type="inferred from homology"/>
<evidence type="ECO:0000256" key="4">
    <source>
        <dbReference type="ARBA" id="ARBA00022833"/>
    </source>
</evidence>
<dbReference type="GO" id="GO:0008270">
    <property type="term" value="F:zinc ion binding"/>
    <property type="evidence" value="ECO:0007669"/>
    <property type="project" value="InterPro"/>
</dbReference>
<protein>
    <recommendedName>
        <fullName evidence="2">carbonic anhydrase</fullName>
        <ecNumber evidence="2">4.2.1.1</ecNumber>
    </recommendedName>
</protein>
<evidence type="ECO:0000256" key="3">
    <source>
        <dbReference type="ARBA" id="ARBA00022723"/>
    </source>
</evidence>
<evidence type="ECO:0000256" key="7">
    <source>
        <dbReference type="SAM" id="MobiDB-lite"/>
    </source>
</evidence>
<evidence type="ECO:0000256" key="6">
    <source>
        <dbReference type="ARBA" id="ARBA00048348"/>
    </source>
</evidence>
<comment type="similarity">
    <text evidence="1">Belongs to the alpha-carbonic anhydrase family.</text>
</comment>
<dbReference type="InterPro" id="IPR023561">
    <property type="entry name" value="Carbonic_anhydrase_a-class"/>
</dbReference>
<keyword evidence="3" id="KW-0479">Metal-binding</keyword>
<comment type="catalytic activity">
    <reaction evidence="6">
        <text>hydrogencarbonate + H(+) = CO2 + H2O</text>
        <dbReference type="Rhea" id="RHEA:10748"/>
        <dbReference type="ChEBI" id="CHEBI:15377"/>
        <dbReference type="ChEBI" id="CHEBI:15378"/>
        <dbReference type="ChEBI" id="CHEBI:16526"/>
        <dbReference type="ChEBI" id="CHEBI:17544"/>
        <dbReference type="EC" id="4.2.1.1"/>
    </reaction>
</comment>
<dbReference type="CDD" id="cd03124">
    <property type="entry name" value="alpha_CA_prokaryotic_like"/>
    <property type="match status" value="1"/>
</dbReference>
<feature type="region of interest" description="Disordered" evidence="7">
    <location>
        <begin position="675"/>
        <end position="694"/>
    </location>
</feature>
<evidence type="ECO:0000256" key="1">
    <source>
        <dbReference type="ARBA" id="ARBA00010718"/>
    </source>
</evidence>
<sequence>MEACWPYTHIFCLEKARKDGGKGRQRGGLFSANAHRVRPVWPRCTAVLRRLAALSWRHVSPDVSAVFVSLGVFCRKVQASLTSACFSLIRLLPFFSSWIRSVLAEAETPRASNELPHWPLDARSRRPPDSRSSQRRQPVGFHFLAGLCSHLSFTLFSFFAFVLLSAFSPLSIPAEAVALSRASTHPATCADLSSAAEANPSRCRRHWETHSSPRYRTATFPLSFSFVSTPRLHSKMQGSSAVAGQPQPSLRDAAPGGLGERGVHGSSFVQGPCSGRNSPRLFMQSSLTNASPTLFSQSATGVAVDVGVHPAGCERRLRDSDGEELARPKRQRRAQVSAEMRKEAGGEQAERGERRPVDSFEEIRVAKNGEDKQADLEGRAARERTEHEADTRESPRPSRKVQEAAGGGLFCTKLHCMFVKDVKQPRGAATPADAGLVVPSAVELHSPCQPATGTRTGRGSLSFTFRAWGQRLKATGASHGRWTYEEQGADWSSVVDRACTLTRQSPIDINEAMLPKQKGEVAGAAKSKEDGEHCGPSDAPCVGLNRMLFAEGHEMQLEMMFPEEPVADYVVNWQRGMRLEFEPSKRRPSVPLAPAFGAFRVDGKRYGILQFHFHVPAEHTFAGERRSAELHIVSRHAEHDLLVVGVTLEEADVGEENAFLAGITKVMHALKPHMPPAESVAKTRDTPAPPSSLDKTTCLYAADVEQHVGMMHETEVRDAALRRKRNEKTHGEGGEDDVNTQEHGRPSLVPSEHAEHERLPPLSLRDCLPVGRKTFYRYHGSLTTPPCSEVVLWYVLKESLPASPSLLQQLREMFIVPESNSKGNYRRAQNAEGAAYNQETIYVVDHDGATA</sequence>
<evidence type="ECO:0000313" key="10">
    <source>
        <dbReference type="EMBL" id="CEL66890.1"/>
    </source>
</evidence>
<accession>A0A0F7UE07</accession>
<feature type="domain" description="Alpha-carbonic anhydrase" evidence="9">
    <location>
        <begin position="480"/>
        <end position="840"/>
    </location>
</feature>
<dbReference type="AlphaFoldDB" id="A0A0F7UE07"/>
<feature type="transmembrane region" description="Helical" evidence="8">
    <location>
        <begin position="141"/>
        <end position="167"/>
    </location>
</feature>
<feature type="compositionally biased region" description="Basic and acidic residues" evidence="7">
    <location>
        <begin position="339"/>
        <end position="402"/>
    </location>
</feature>
<feature type="compositionally biased region" description="Basic and acidic residues" evidence="7">
    <location>
        <begin position="120"/>
        <end position="129"/>
    </location>
</feature>
<organism evidence="10">
    <name type="scientific">Neospora caninum (strain Liverpool)</name>
    <dbReference type="NCBI Taxonomy" id="572307"/>
    <lineage>
        <taxon>Eukaryota</taxon>
        <taxon>Sar</taxon>
        <taxon>Alveolata</taxon>
        <taxon>Apicomplexa</taxon>
        <taxon>Conoidasida</taxon>
        <taxon>Coccidia</taxon>
        <taxon>Eucoccidiorida</taxon>
        <taxon>Eimeriorina</taxon>
        <taxon>Sarcocystidae</taxon>
        <taxon>Neospora</taxon>
    </lineage>
</organism>
<dbReference type="Pfam" id="PF00194">
    <property type="entry name" value="Carb_anhydrase"/>
    <property type="match status" value="1"/>
</dbReference>
<dbReference type="PROSITE" id="PS51144">
    <property type="entry name" value="ALPHA_CA_2"/>
    <property type="match status" value="1"/>
</dbReference>
<dbReference type="PANTHER" id="PTHR18952">
    <property type="entry name" value="CARBONIC ANHYDRASE"/>
    <property type="match status" value="1"/>
</dbReference>
<feature type="region of interest" description="Disordered" evidence="7">
    <location>
        <begin position="237"/>
        <end position="257"/>
    </location>
</feature>
<evidence type="ECO:0000256" key="8">
    <source>
        <dbReference type="SAM" id="Phobius"/>
    </source>
</evidence>